<dbReference type="AlphaFoldDB" id="A0A4C1WVA9"/>
<comment type="caution">
    <text evidence="2">The sequence shown here is derived from an EMBL/GenBank/DDBJ whole genome shotgun (WGS) entry which is preliminary data.</text>
</comment>
<gene>
    <name evidence="2" type="ORF">EVAR_85337_1</name>
</gene>
<keyword evidence="3" id="KW-1185">Reference proteome</keyword>
<dbReference type="Proteomes" id="UP000299102">
    <property type="component" value="Unassembled WGS sequence"/>
</dbReference>
<reference evidence="2 3" key="1">
    <citation type="journal article" date="2019" name="Commun. Biol.">
        <title>The bagworm genome reveals a unique fibroin gene that provides high tensile strength.</title>
        <authorList>
            <person name="Kono N."/>
            <person name="Nakamura H."/>
            <person name="Ohtoshi R."/>
            <person name="Tomita M."/>
            <person name="Numata K."/>
            <person name="Arakawa K."/>
        </authorList>
    </citation>
    <scope>NUCLEOTIDE SEQUENCE [LARGE SCALE GENOMIC DNA]</scope>
</reference>
<sequence>MAPRKAPAGGRVIRNNEIRTVGAPPTPASETLRHVPRLCRGAELFILELMALTSPSRGVNKHRAGCAGDSGIRRDKQTTTRNIISAVVMSDSVN</sequence>
<dbReference type="EMBL" id="BGZK01000638">
    <property type="protein sequence ID" value="GBP54035.1"/>
    <property type="molecule type" value="Genomic_DNA"/>
</dbReference>
<protein>
    <submittedName>
        <fullName evidence="2">Uncharacterized protein</fullName>
    </submittedName>
</protein>
<evidence type="ECO:0000313" key="3">
    <source>
        <dbReference type="Proteomes" id="UP000299102"/>
    </source>
</evidence>
<accession>A0A4C1WVA9</accession>
<proteinExistence type="predicted"/>
<organism evidence="2 3">
    <name type="scientific">Eumeta variegata</name>
    <name type="common">Bagworm moth</name>
    <name type="synonym">Eumeta japonica</name>
    <dbReference type="NCBI Taxonomy" id="151549"/>
    <lineage>
        <taxon>Eukaryota</taxon>
        <taxon>Metazoa</taxon>
        <taxon>Ecdysozoa</taxon>
        <taxon>Arthropoda</taxon>
        <taxon>Hexapoda</taxon>
        <taxon>Insecta</taxon>
        <taxon>Pterygota</taxon>
        <taxon>Neoptera</taxon>
        <taxon>Endopterygota</taxon>
        <taxon>Lepidoptera</taxon>
        <taxon>Glossata</taxon>
        <taxon>Ditrysia</taxon>
        <taxon>Tineoidea</taxon>
        <taxon>Psychidae</taxon>
        <taxon>Oiketicinae</taxon>
        <taxon>Eumeta</taxon>
    </lineage>
</organism>
<feature type="region of interest" description="Disordered" evidence="1">
    <location>
        <begin position="1"/>
        <end position="30"/>
    </location>
</feature>
<name>A0A4C1WVA9_EUMVA</name>
<evidence type="ECO:0000313" key="2">
    <source>
        <dbReference type="EMBL" id="GBP54035.1"/>
    </source>
</evidence>
<evidence type="ECO:0000256" key="1">
    <source>
        <dbReference type="SAM" id="MobiDB-lite"/>
    </source>
</evidence>